<dbReference type="Proteomes" id="UP000520198">
    <property type="component" value="Unassembled WGS sequence"/>
</dbReference>
<feature type="domain" description="N-acetyltransferase" evidence="3">
    <location>
        <begin position="4"/>
        <end position="166"/>
    </location>
</feature>
<dbReference type="PANTHER" id="PTHR43420">
    <property type="entry name" value="ACETYLTRANSFERASE"/>
    <property type="match status" value="1"/>
</dbReference>
<dbReference type="PROSITE" id="PS51186">
    <property type="entry name" value="GNAT"/>
    <property type="match status" value="1"/>
</dbReference>
<organism evidence="4 5">
    <name type="scientific">Ensifer oleiphilus</name>
    <dbReference type="NCBI Taxonomy" id="2742698"/>
    <lineage>
        <taxon>Bacteria</taxon>
        <taxon>Pseudomonadati</taxon>
        <taxon>Pseudomonadota</taxon>
        <taxon>Alphaproteobacteria</taxon>
        <taxon>Hyphomicrobiales</taxon>
        <taxon>Rhizobiaceae</taxon>
        <taxon>Sinorhizobium/Ensifer group</taxon>
        <taxon>Ensifer</taxon>
    </lineage>
</organism>
<accession>A0A7Y6Q492</accession>
<keyword evidence="2" id="KW-0012">Acyltransferase</keyword>
<evidence type="ECO:0000313" key="4">
    <source>
        <dbReference type="EMBL" id="NVD38784.1"/>
    </source>
</evidence>
<keyword evidence="5" id="KW-1185">Reference proteome</keyword>
<proteinExistence type="predicted"/>
<protein>
    <submittedName>
        <fullName evidence="4">GNAT family N-acetyltransferase</fullName>
    </submittedName>
</protein>
<dbReference type="Gene3D" id="3.40.630.30">
    <property type="match status" value="1"/>
</dbReference>
<dbReference type="SUPFAM" id="SSF55729">
    <property type="entry name" value="Acyl-CoA N-acyltransferases (Nat)"/>
    <property type="match status" value="1"/>
</dbReference>
<name>A0A7Y6Q492_9HYPH</name>
<comment type="caution">
    <text evidence="4">The sequence shown here is derived from an EMBL/GenBank/DDBJ whole genome shotgun (WGS) entry which is preliminary data.</text>
</comment>
<evidence type="ECO:0000313" key="5">
    <source>
        <dbReference type="Proteomes" id="UP000520198"/>
    </source>
</evidence>
<reference evidence="4 5" key="1">
    <citation type="submission" date="2020-06" db="EMBL/GenBank/DDBJ databases">
        <authorList>
            <person name="Grouzdev D.S."/>
        </authorList>
    </citation>
    <scope>NUCLEOTIDE SEQUENCE [LARGE SCALE GENOMIC DNA]</scope>
    <source>
        <strain evidence="4 5">HO-A22</strain>
    </source>
</reference>
<evidence type="ECO:0000256" key="2">
    <source>
        <dbReference type="ARBA" id="ARBA00023315"/>
    </source>
</evidence>
<gene>
    <name evidence="4" type="ORF">HT585_07960</name>
</gene>
<dbReference type="InterPro" id="IPR016181">
    <property type="entry name" value="Acyl_CoA_acyltransferase"/>
</dbReference>
<dbReference type="GO" id="GO:0016747">
    <property type="term" value="F:acyltransferase activity, transferring groups other than amino-acyl groups"/>
    <property type="evidence" value="ECO:0007669"/>
    <property type="project" value="InterPro"/>
</dbReference>
<dbReference type="EMBL" id="JABWDU010000002">
    <property type="protein sequence ID" value="NVD38784.1"/>
    <property type="molecule type" value="Genomic_DNA"/>
</dbReference>
<sequence length="166" mass="18233">MPTFQLRRLEPRDIDAYRAVRLDGLKRHPESFGASYEDEAKQPLEWFAHRLTVAAIVGGFDSAGVLVGVAGLTIPGAIKTRHKGILWGMYVVEAARRSGLSQLLVEAVIDEARGKVEQLQLTVVSSNAAAIRLYSKLGFVGYGLETRALCVDGQYFDEMLMALPLL</sequence>
<evidence type="ECO:0000256" key="1">
    <source>
        <dbReference type="ARBA" id="ARBA00022679"/>
    </source>
</evidence>
<dbReference type="AlphaFoldDB" id="A0A7Y6Q492"/>
<keyword evidence="1 4" id="KW-0808">Transferase</keyword>
<dbReference type="InterPro" id="IPR000182">
    <property type="entry name" value="GNAT_dom"/>
</dbReference>
<dbReference type="Pfam" id="PF00583">
    <property type="entry name" value="Acetyltransf_1"/>
    <property type="match status" value="1"/>
</dbReference>
<evidence type="ECO:0000259" key="3">
    <source>
        <dbReference type="PROSITE" id="PS51186"/>
    </source>
</evidence>
<dbReference type="InterPro" id="IPR050680">
    <property type="entry name" value="YpeA/RimI_acetyltransf"/>
</dbReference>
<dbReference type="RefSeq" id="WP_176352413.1">
    <property type="nucleotide sequence ID" value="NZ_JABWDU010000002.1"/>
</dbReference>
<dbReference type="CDD" id="cd04301">
    <property type="entry name" value="NAT_SF"/>
    <property type="match status" value="1"/>
</dbReference>